<evidence type="ECO:0000259" key="1">
    <source>
        <dbReference type="Pfam" id="PF00501"/>
    </source>
</evidence>
<evidence type="ECO:0000313" key="4">
    <source>
        <dbReference type="Proteomes" id="UP000053611"/>
    </source>
</evidence>
<dbReference type="InterPro" id="IPR025110">
    <property type="entry name" value="AMP-bd_C"/>
</dbReference>
<dbReference type="InterPro" id="IPR045851">
    <property type="entry name" value="AMP-bd_C_sf"/>
</dbReference>
<dbReference type="OrthoDB" id="10253115at2759"/>
<dbReference type="GO" id="GO:0019748">
    <property type="term" value="P:secondary metabolic process"/>
    <property type="evidence" value="ECO:0007669"/>
    <property type="project" value="TreeGrafter"/>
</dbReference>
<feature type="domain" description="AMP-binding enzyme C-terminal" evidence="2">
    <location>
        <begin position="507"/>
        <end position="583"/>
    </location>
</feature>
<dbReference type="InterPro" id="IPR000873">
    <property type="entry name" value="AMP-dep_synth/lig_dom"/>
</dbReference>
<accession>A0A0J1BAV6</accession>
<keyword evidence="4" id="KW-1185">Reference proteome</keyword>
<dbReference type="PANTHER" id="PTHR24096:SF393">
    <property type="entry name" value="LIGASE, PUTATIVE-RELATED"/>
    <property type="match status" value="1"/>
</dbReference>
<organism evidence="3 4">
    <name type="scientific">Cutaneotrichosporon oleaginosum</name>
    <dbReference type="NCBI Taxonomy" id="879819"/>
    <lineage>
        <taxon>Eukaryota</taxon>
        <taxon>Fungi</taxon>
        <taxon>Dikarya</taxon>
        <taxon>Basidiomycota</taxon>
        <taxon>Agaricomycotina</taxon>
        <taxon>Tremellomycetes</taxon>
        <taxon>Trichosporonales</taxon>
        <taxon>Trichosporonaceae</taxon>
        <taxon>Cutaneotrichosporon</taxon>
    </lineage>
</organism>
<dbReference type="EMBL" id="KQ087183">
    <property type="protein sequence ID" value="KLT45059.1"/>
    <property type="molecule type" value="Genomic_DNA"/>
</dbReference>
<dbReference type="GeneID" id="28986322"/>
<dbReference type="STRING" id="879819.A0A0J1BAV6"/>
<name>A0A0J1BAV6_9TREE</name>
<dbReference type="InterPro" id="IPR020845">
    <property type="entry name" value="AMP-binding_CS"/>
</dbReference>
<sequence length="607" mass="66180">MATQTAVRKQPSIAECDAMFIRPGTIFEMGPEMINGREYRVWKQGHRMVRPYLIDRMNKWEARVFINAPRDEPYPKDERFDYTFGQIHARALQVAAWLRETHGAGVGTRVGILGFNSAEWAVVWVATHLLGAVPTIINSWVQPDALVHCLKLSNPVLVLADSKSADAVAPYSEDLRAAGVGPILAWSTMEHLKHKDHPTIDLWTISASKEAVIAVATGQDTADLTPQSLGSIFFTSGTTGLPKGVPMTQQGLLHNLKCGQSMIVRAALRAGAPLDMAMALATAENPEQSRALHAVPMFHVTGCGGFLASFNDGKKMHFMRRWSAKDAVDLLVKYNINQISGVPAISSAILQHPDLPADHQLNAAMYGGAAPPERLGADMKKRWPDLVLNHAWGMTECQGLITSFIGPDYLERPKSCGPPIPSNDVRVVKVATRRVLGPNEVGCLEVRGFNVLSGYLDDPGATAKAIDKDGWLDTGDAGYIDEDGFVYVSDRIKDIIIRGGENIASEEVENAVYLDDRVAEAASVPVPDDLLGELVAVAVSLKPGAKATPEDIIAAVAPRLRREARPAFVWVSNDLLPMNANGKYLKSEIKKTVQALYKQHKAREAKL</sequence>
<evidence type="ECO:0000313" key="3">
    <source>
        <dbReference type="EMBL" id="KLT45059.1"/>
    </source>
</evidence>
<evidence type="ECO:0000259" key="2">
    <source>
        <dbReference type="Pfam" id="PF13193"/>
    </source>
</evidence>
<dbReference type="Gene3D" id="3.40.50.12780">
    <property type="entry name" value="N-terminal domain of ligase-like"/>
    <property type="match status" value="1"/>
</dbReference>
<dbReference type="AlphaFoldDB" id="A0A0J1BAV6"/>
<gene>
    <name evidence="3" type="ORF">CC85DRAFT_306895</name>
</gene>
<dbReference type="Gene3D" id="3.30.300.30">
    <property type="match status" value="1"/>
</dbReference>
<proteinExistence type="predicted"/>
<feature type="domain" description="AMP-dependent synthetase/ligase" evidence="1">
    <location>
        <begin position="71"/>
        <end position="456"/>
    </location>
</feature>
<reference evidence="3 4" key="1">
    <citation type="submission" date="2015-03" db="EMBL/GenBank/DDBJ databases">
        <title>Genomics and transcriptomics of the oil-accumulating basidiomycete yeast T. oleaginosus allow insights into substrate utilization and the diverse evolutionary trajectories of mating systems in fungi.</title>
        <authorList>
            <consortium name="DOE Joint Genome Institute"/>
            <person name="Kourist R."/>
            <person name="Kracht O."/>
            <person name="Bracharz F."/>
            <person name="Lipzen A."/>
            <person name="Nolan M."/>
            <person name="Ohm R."/>
            <person name="Grigoriev I."/>
            <person name="Sun S."/>
            <person name="Heitman J."/>
            <person name="Bruck T."/>
            <person name="Nowrousian M."/>
        </authorList>
    </citation>
    <scope>NUCLEOTIDE SEQUENCE [LARGE SCALE GENOMIC DNA]</scope>
    <source>
        <strain evidence="3 4">IBC0246</strain>
    </source>
</reference>
<dbReference type="Proteomes" id="UP000053611">
    <property type="component" value="Unassembled WGS sequence"/>
</dbReference>
<dbReference type="SUPFAM" id="SSF56801">
    <property type="entry name" value="Acetyl-CoA synthetase-like"/>
    <property type="match status" value="1"/>
</dbReference>
<dbReference type="RefSeq" id="XP_018281550.1">
    <property type="nucleotide sequence ID" value="XM_018425719.1"/>
</dbReference>
<dbReference type="GO" id="GO:0016405">
    <property type="term" value="F:CoA-ligase activity"/>
    <property type="evidence" value="ECO:0007669"/>
    <property type="project" value="TreeGrafter"/>
</dbReference>
<protein>
    <submittedName>
        <fullName evidence="3">Acetyl-CoA synthetase-like protein</fullName>
    </submittedName>
</protein>
<dbReference type="Pfam" id="PF13193">
    <property type="entry name" value="AMP-binding_C"/>
    <property type="match status" value="1"/>
</dbReference>
<dbReference type="PANTHER" id="PTHR24096">
    <property type="entry name" value="LONG-CHAIN-FATTY-ACID--COA LIGASE"/>
    <property type="match status" value="1"/>
</dbReference>
<dbReference type="PROSITE" id="PS00455">
    <property type="entry name" value="AMP_BINDING"/>
    <property type="match status" value="1"/>
</dbReference>
<dbReference type="InterPro" id="IPR042099">
    <property type="entry name" value="ANL_N_sf"/>
</dbReference>
<dbReference type="Pfam" id="PF00501">
    <property type="entry name" value="AMP-binding"/>
    <property type="match status" value="1"/>
</dbReference>